<comment type="caution">
    <text evidence="2">The sequence shown here is derived from an EMBL/GenBank/DDBJ whole genome shotgun (WGS) entry which is preliminary data.</text>
</comment>
<reference evidence="2 3" key="1">
    <citation type="submission" date="2015-12" db="EMBL/GenBank/DDBJ databases">
        <title>Draft genome sequence of Moniliophthora roreri, the causal agent of frosty pod rot of cacao.</title>
        <authorList>
            <person name="Aime M.C."/>
            <person name="Diaz-Valderrama J.R."/>
            <person name="Kijpornyongpan T."/>
            <person name="Phillips-Mora W."/>
        </authorList>
    </citation>
    <scope>NUCLEOTIDE SEQUENCE [LARGE SCALE GENOMIC DNA]</scope>
    <source>
        <strain evidence="2 3">MCA 2952</strain>
    </source>
</reference>
<name>A0A0W0EWN2_MONRR</name>
<feature type="domain" description="Retrotransposon gag" evidence="1">
    <location>
        <begin position="114"/>
        <end position="184"/>
    </location>
</feature>
<dbReference type="EMBL" id="LATX01002474">
    <property type="protein sequence ID" value="KTB28463.1"/>
    <property type="molecule type" value="Genomic_DNA"/>
</dbReference>
<dbReference type="Proteomes" id="UP000054988">
    <property type="component" value="Unassembled WGS sequence"/>
</dbReference>
<evidence type="ECO:0000259" key="1">
    <source>
        <dbReference type="Pfam" id="PF03732"/>
    </source>
</evidence>
<dbReference type="AlphaFoldDB" id="A0A0W0EWN2"/>
<sequence>MTTSSASTSTDVKPKVSANEERIASTIATTVVGAISDNKEEGGKTPIPDAYKGDHKDTRWFLLNLKLYFQMHPMKANTDKKKMLLLSLLRGQTKQWKIAEQLKLFPEDKDNKGTKKTAKETWGSFKKRFKTDWQPIDVAGEAQMKIEDLQMKERVDDYVNKFHLLALETGYDNNMLIKFFREGLPGSL</sequence>
<evidence type="ECO:0000313" key="2">
    <source>
        <dbReference type="EMBL" id="KTB28463.1"/>
    </source>
</evidence>
<evidence type="ECO:0000313" key="3">
    <source>
        <dbReference type="Proteomes" id="UP000054988"/>
    </source>
</evidence>
<dbReference type="Pfam" id="PF03732">
    <property type="entry name" value="Retrotrans_gag"/>
    <property type="match status" value="1"/>
</dbReference>
<accession>A0A0W0EWN2</accession>
<protein>
    <recommendedName>
        <fullName evidence="1">Retrotransposon gag domain-containing protein</fullName>
    </recommendedName>
</protein>
<proteinExistence type="predicted"/>
<organism evidence="2 3">
    <name type="scientific">Moniliophthora roreri</name>
    <name type="common">Frosty pod rot fungus</name>
    <name type="synonym">Monilia roreri</name>
    <dbReference type="NCBI Taxonomy" id="221103"/>
    <lineage>
        <taxon>Eukaryota</taxon>
        <taxon>Fungi</taxon>
        <taxon>Dikarya</taxon>
        <taxon>Basidiomycota</taxon>
        <taxon>Agaricomycotina</taxon>
        <taxon>Agaricomycetes</taxon>
        <taxon>Agaricomycetidae</taxon>
        <taxon>Agaricales</taxon>
        <taxon>Marasmiineae</taxon>
        <taxon>Marasmiaceae</taxon>
        <taxon>Moniliophthora</taxon>
    </lineage>
</organism>
<gene>
    <name evidence="2" type="ORF">WG66_18960</name>
</gene>
<dbReference type="InterPro" id="IPR005162">
    <property type="entry name" value="Retrotrans_gag_dom"/>
</dbReference>